<organism evidence="2 3">
    <name type="scientific">Rhynchophorus ferrugineus</name>
    <name type="common">Red palm weevil</name>
    <name type="synonym">Curculio ferrugineus</name>
    <dbReference type="NCBI Taxonomy" id="354439"/>
    <lineage>
        <taxon>Eukaryota</taxon>
        <taxon>Metazoa</taxon>
        <taxon>Ecdysozoa</taxon>
        <taxon>Arthropoda</taxon>
        <taxon>Hexapoda</taxon>
        <taxon>Insecta</taxon>
        <taxon>Pterygota</taxon>
        <taxon>Neoptera</taxon>
        <taxon>Endopterygota</taxon>
        <taxon>Coleoptera</taxon>
        <taxon>Polyphaga</taxon>
        <taxon>Cucujiformia</taxon>
        <taxon>Curculionidae</taxon>
        <taxon>Dryophthorinae</taxon>
        <taxon>Rhynchophorus</taxon>
    </lineage>
</organism>
<keyword evidence="3" id="KW-1185">Reference proteome</keyword>
<proteinExistence type="predicted"/>
<dbReference type="Proteomes" id="UP000625711">
    <property type="component" value="Unassembled WGS sequence"/>
</dbReference>
<dbReference type="EMBL" id="JAACXV010000042">
    <property type="protein sequence ID" value="KAF7285875.1"/>
    <property type="molecule type" value="Genomic_DNA"/>
</dbReference>
<gene>
    <name evidence="2" type="ORF">GWI33_009552</name>
</gene>
<dbReference type="SUPFAM" id="SSF57184">
    <property type="entry name" value="Growth factor receptor domain"/>
    <property type="match status" value="1"/>
</dbReference>
<reference evidence="2" key="1">
    <citation type="submission" date="2020-08" db="EMBL/GenBank/DDBJ databases">
        <title>Genome sequencing and assembly of the red palm weevil Rhynchophorus ferrugineus.</title>
        <authorList>
            <person name="Dias G.B."/>
            <person name="Bergman C.M."/>
            <person name="Manee M."/>
        </authorList>
    </citation>
    <scope>NUCLEOTIDE SEQUENCE</scope>
    <source>
        <strain evidence="2">AA-2017</strain>
        <tissue evidence="2">Whole larva</tissue>
    </source>
</reference>
<accession>A0A834IT58</accession>
<comment type="caution">
    <text evidence="2">The sequence shown here is derived from an EMBL/GenBank/DDBJ whole genome shotgun (WGS) entry which is preliminary data.</text>
</comment>
<dbReference type="InterPro" id="IPR009030">
    <property type="entry name" value="Growth_fac_rcpt_cys_sf"/>
</dbReference>
<feature type="signal peptide" evidence="1">
    <location>
        <begin position="1"/>
        <end position="27"/>
    </location>
</feature>
<dbReference type="AlphaFoldDB" id="A0A834IT58"/>
<evidence type="ECO:0000313" key="2">
    <source>
        <dbReference type="EMBL" id="KAF7285875.1"/>
    </source>
</evidence>
<feature type="chain" id="PRO_5032824651" evidence="1">
    <location>
        <begin position="28"/>
        <end position="98"/>
    </location>
</feature>
<evidence type="ECO:0000256" key="1">
    <source>
        <dbReference type="SAM" id="SignalP"/>
    </source>
</evidence>
<protein>
    <submittedName>
        <fullName evidence="2">Uncharacterized protein</fullName>
    </submittedName>
</protein>
<dbReference type="OrthoDB" id="6752135at2759"/>
<keyword evidence="1" id="KW-0732">Signal</keyword>
<name>A0A834IT58_RHYFE</name>
<evidence type="ECO:0000313" key="3">
    <source>
        <dbReference type="Proteomes" id="UP000625711"/>
    </source>
</evidence>
<sequence>MLQCRKTSRLTVSTIILLTLVVNSVTASPCGICGVDIICKSKYPVCSSNQVVTLDICGCCLVCKSILGKGETCSSTVETDFICKVGLECINGKCAKPK</sequence>